<proteinExistence type="predicted"/>
<accession>A0A073J4S4</accession>
<dbReference type="AlphaFoldDB" id="A0A073J4S4"/>
<organism evidence="1 2">
    <name type="scientific">Pseudosulfitobacter pseudonitzschiae</name>
    <dbReference type="NCBI Taxonomy" id="1402135"/>
    <lineage>
        <taxon>Bacteria</taxon>
        <taxon>Pseudomonadati</taxon>
        <taxon>Pseudomonadota</taxon>
        <taxon>Alphaproteobacteria</taxon>
        <taxon>Rhodobacterales</taxon>
        <taxon>Roseobacteraceae</taxon>
        <taxon>Pseudosulfitobacter</taxon>
    </lineage>
</organism>
<evidence type="ECO:0000313" key="2">
    <source>
        <dbReference type="Proteomes" id="UP000027746"/>
    </source>
</evidence>
<evidence type="ECO:0000313" key="1">
    <source>
        <dbReference type="EMBL" id="KEJ96969.1"/>
    </source>
</evidence>
<dbReference type="Proteomes" id="UP000027746">
    <property type="component" value="Unassembled WGS sequence"/>
</dbReference>
<name>A0A073J4S4_9RHOB</name>
<dbReference type="EMBL" id="JAMD01000002">
    <property type="protein sequence ID" value="KEJ96969.1"/>
    <property type="molecule type" value="Genomic_DNA"/>
</dbReference>
<gene>
    <name evidence="1" type="ORF">SUH3_09350</name>
</gene>
<keyword evidence="2" id="KW-1185">Reference proteome</keyword>
<comment type="caution">
    <text evidence="1">The sequence shown here is derived from an EMBL/GenBank/DDBJ whole genome shotgun (WGS) entry which is preliminary data.</text>
</comment>
<sequence length="212" mass="24399">MRARVYIDGFNFYYRRLQSSNTKWTNLKSLAELLLLDGDHIDKIRYFTADVSPRAGDLEAPIRQATYFRALKTIPELEIHKGSFLTKKIKRPLVEDPERYVLVRDTEEKGSDVNLASHLLMDAFCDTFDVALIFSQDTDLLEPLRMVSQELNKRIVMAWYADPQAGRRHREYATAIRHVSDAMLRKSQFPDPVIGQGGTKIYRPNSWSSGGD</sequence>
<dbReference type="Gene3D" id="3.40.50.1010">
    <property type="entry name" value="5'-nuclease"/>
    <property type="match status" value="1"/>
</dbReference>
<reference evidence="1 2" key="1">
    <citation type="submission" date="2014-01" db="EMBL/GenBank/DDBJ databases">
        <title>Sulfitobacter sp. H3 (MCCC 1A00686) Genome Sequencing.</title>
        <authorList>
            <person name="Lai Q."/>
            <person name="Hong Z."/>
        </authorList>
    </citation>
    <scope>NUCLEOTIDE SEQUENCE [LARGE SCALE GENOMIC DNA]</scope>
    <source>
        <strain evidence="1 2">H3</strain>
    </source>
</reference>
<dbReference type="CDD" id="cd18722">
    <property type="entry name" value="PIN_NicB-like"/>
    <property type="match status" value="1"/>
</dbReference>
<protein>
    <submittedName>
        <fullName evidence="1">Uncharacterized protein</fullName>
    </submittedName>
</protein>